<reference evidence="4" key="1">
    <citation type="submission" date="2025-08" db="UniProtKB">
        <authorList>
            <consortium name="RefSeq"/>
        </authorList>
    </citation>
    <scope>IDENTIFICATION</scope>
</reference>
<dbReference type="RefSeq" id="XP_033807643.1">
    <property type="nucleotide sequence ID" value="XM_033951752.1"/>
</dbReference>
<dbReference type="GO" id="GO:0090427">
    <property type="term" value="P:activation of meiosis"/>
    <property type="evidence" value="ECO:0007669"/>
    <property type="project" value="TreeGrafter"/>
</dbReference>
<gene>
    <name evidence="4" type="primary">STRA8</name>
</gene>
<proteinExistence type="predicted"/>
<feature type="domain" description="STRA8 bHLH" evidence="2">
    <location>
        <begin position="31"/>
        <end position="86"/>
    </location>
</feature>
<dbReference type="PANTHER" id="PTHR35254:SF1">
    <property type="entry name" value="STIMULATED BY RETINOIC ACID GENE 8 PROTEIN HOMOLOG"/>
    <property type="match status" value="1"/>
</dbReference>
<dbReference type="GO" id="GO:0051321">
    <property type="term" value="P:meiotic cell cycle"/>
    <property type="evidence" value="ECO:0007669"/>
    <property type="project" value="InterPro"/>
</dbReference>
<dbReference type="Pfam" id="PF23175">
    <property type="entry name" value="bHLH_STRA8"/>
    <property type="match status" value="1"/>
</dbReference>
<feature type="region of interest" description="Disordered" evidence="1">
    <location>
        <begin position="1"/>
        <end position="29"/>
    </location>
</feature>
<dbReference type="InterPro" id="IPR033537">
    <property type="entry name" value="Stra8"/>
</dbReference>
<evidence type="ECO:0000313" key="4">
    <source>
        <dbReference type="RefSeq" id="XP_033807643.1"/>
    </source>
</evidence>
<keyword evidence="3" id="KW-1185">Reference proteome</keyword>
<dbReference type="GO" id="GO:0007283">
    <property type="term" value="P:spermatogenesis"/>
    <property type="evidence" value="ECO:0007669"/>
    <property type="project" value="TreeGrafter"/>
</dbReference>
<dbReference type="GeneID" id="117363654"/>
<evidence type="ECO:0000259" key="2">
    <source>
        <dbReference type="Pfam" id="PF23175"/>
    </source>
</evidence>
<dbReference type="FunCoup" id="A0A6P8RQU6">
    <property type="interactions" value="49"/>
</dbReference>
<dbReference type="Proteomes" id="UP000515159">
    <property type="component" value="Chromosome 7"/>
</dbReference>
<dbReference type="AlphaFoldDB" id="A0A6P8RQU6"/>
<dbReference type="SUPFAM" id="SSF47459">
    <property type="entry name" value="HLH, helix-loop-helix DNA-binding domain"/>
    <property type="match status" value="1"/>
</dbReference>
<dbReference type="InParanoid" id="A0A6P8RQU6"/>
<name>A0A6P8RQU6_GEOSA</name>
<accession>A0A6P8RQU6</accession>
<dbReference type="InterPro" id="IPR057021">
    <property type="entry name" value="bHLH_STRA8"/>
</dbReference>
<protein>
    <submittedName>
        <fullName evidence="4">Stimulated by retinoic acid gene 8 protein homolog</fullName>
    </submittedName>
</protein>
<dbReference type="CTD" id="346673"/>
<dbReference type="GO" id="GO:0048477">
    <property type="term" value="P:oogenesis"/>
    <property type="evidence" value="ECO:0007669"/>
    <property type="project" value="TreeGrafter"/>
</dbReference>
<feature type="compositionally biased region" description="Low complexity" evidence="1">
    <location>
        <begin position="1"/>
        <end position="21"/>
    </location>
</feature>
<evidence type="ECO:0000313" key="3">
    <source>
        <dbReference type="Proteomes" id="UP000515159"/>
    </source>
</evidence>
<dbReference type="InterPro" id="IPR036638">
    <property type="entry name" value="HLH_DNA-bd_sf"/>
</dbReference>
<dbReference type="Gene3D" id="4.10.280.10">
    <property type="entry name" value="Helix-loop-helix DNA-binding domain"/>
    <property type="match status" value="1"/>
</dbReference>
<dbReference type="OrthoDB" id="10043438at2759"/>
<sequence>MEASGARSGGSSSSCSGVSPGQRDAPQPRWARQRVTLAALYGHLRDAVCAGSDNPMSKWQILHKAKQYILELEQTLDSLLKMKESFHLEDGNPSSLEEVKEEYINMFINSHGAVPSSEPVSENRSAVWYLIKEYERDSVEEDVKPEPVQSPVTSSPDLMEFERYLYFYKQTVDLLVENRIVSPEEVTLPVVSKAISYLWQELPEERRASILQYCSQRENSLTCPLLSYQKVECAESSVRDSGADSQEASGSLVSSTSEEILFEDAFDLASGFLDRGEMQGMSCPSSACEGCTWEMHKEGCCMYRQIVTFLSAHLCAVPQDMGLQFDYETVMLRCTETFDDEDL</sequence>
<dbReference type="GO" id="GO:0071300">
    <property type="term" value="P:cellular response to retinoic acid"/>
    <property type="evidence" value="ECO:0007669"/>
    <property type="project" value="InterPro"/>
</dbReference>
<evidence type="ECO:0000256" key="1">
    <source>
        <dbReference type="SAM" id="MobiDB-lite"/>
    </source>
</evidence>
<dbReference type="PANTHER" id="PTHR35254">
    <property type="entry name" value="STIMULATED BY RETINOIC ACID GENE 8 PROTEIN HOMOLOG"/>
    <property type="match status" value="1"/>
</dbReference>
<dbReference type="GO" id="GO:0046983">
    <property type="term" value="F:protein dimerization activity"/>
    <property type="evidence" value="ECO:0007669"/>
    <property type="project" value="InterPro"/>
</dbReference>
<dbReference type="GO" id="GO:0005634">
    <property type="term" value="C:nucleus"/>
    <property type="evidence" value="ECO:0007669"/>
    <property type="project" value="TreeGrafter"/>
</dbReference>
<dbReference type="KEGG" id="gsh:117363654"/>
<organism evidence="3 4">
    <name type="scientific">Geotrypetes seraphini</name>
    <name type="common">Gaboon caecilian</name>
    <name type="synonym">Caecilia seraphini</name>
    <dbReference type="NCBI Taxonomy" id="260995"/>
    <lineage>
        <taxon>Eukaryota</taxon>
        <taxon>Metazoa</taxon>
        <taxon>Chordata</taxon>
        <taxon>Craniata</taxon>
        <taxon>Vertebrata</taxon>
        <taxon>Euteleostomi</taxon>
        <taxon>Amphibia</taxon>
        <taxon>Gymnophiona</taxon>
        <taxon>Geotrypetes</taxon>
    </lineage>
</organism>